<gene>
    <name evidence="2" type="ORF">FISHEDRAFT_70411</name>
</gene>
<feature type="transmembrane region" description="Helical" evidence="1">
    <location>
        <begin position="164"/>
        <end position="187"/>
    </location>
</feature>
<dbReference type="Proteomes" id="UP000054144">
    <property type="component" value="Unassembled WGS sequence"/>
</dbReference>
<keyword evidence="1" id="KW-0812">Transmembrane</keyword>
<dbReference type="OrthoDB" id="3263055at2759"/>
<accession>A0A0D7AK10</accession>
<reference evidence="2 3" key="1">
    <citation type="journal article" date="2015" name="Fungal Genet. Biol.">
        <title>Evolution of novel wood decay mechanisms in Agaricales revealed by the genome sequences of Fistulina hepatica and Cylindrobasidium torrendii.</title>
        <authorList>
            <person name="Floudas D."/>
            <person name="Held B.W."/>
            <person name="Riley R."/>
            <person name="Nagy L.G."/>
            <person name="Koehler G."/>
            <person name="Ransdell A.S."/>
            <person name="Younus H."/>
            <person name="Chow J."/>
            <person name="Chiniquy J."/>
            <person name="Lipzen A."/>
            <person name="Tritt A."/>
            <person name="Sun H."/>
            <person name="Haridas S."/>
            <person name="LaButti K."/>
            <person name="Ohm R.A."/>
            <person name="Kues U."/>
            <person name="Blanchette R.A."/>
            <person name="Grigoriev I.V."/>
            <person name="Minto R.E."/>
            <person name="Hibbett D.S."/>
        </authorList>
    </citation>
    <scope>NUCLEOTIDE SEQUENCE [LARGE SCALE GENOMIC DNA]</scope>
    <source>
        <strain evidence="2 3">ATCC 64428</strain>
    </source>
</reference>
<proteinExistence type="predicted"/>
<keyword evidence="1" id="KW-1133">Transmembrane helix</keyword>
<keyword evidence="1" id="KW-0472">Membrane</keyword>
<feature type="transmembrane region" description="Helical" evidence="1">
    <location>
        <begin position="120"/>
        <end position="144"/>
    </location>
</feature>
<name>A0A0D7AK10_9AGAR</name>
<evidence type="ECO:0000313" key="3">
    <source>
        <dbReference type="Proteomes" id="UP000054144"/>
    </source>
</evidence>
<evidence type="ECO:0000313" key="2">
    <source>
        <dbReference type="EMBL" id="KIY51917.1"/>
    </source>
</evidence>
<keyword evidence="3" id="KW-1185">Reference proteome</keyword>
<dbReference type="PANTHER" id="PTHR40465">
    <property type="entry name" value="CHROMOSOME 1, WHOLE GENOME SHOTGUN SEQUENCE"/>
    <property type="match status" value="1"/>
</dbReference>
<dbReference type="AlphaFoldDB" id="A0A0D7AK10"/>
<dbReference type="PANTHER" id="PTHR40465:SF1">
    <property type="entry name" value="DUF6534 DOMAIN-CONTAINING PROTEIN"/>
    <property type="match status" value="1"/>
</dbReference>
<dbReference type="EMBL" id="KN881647">
    <property type="protein sequence ID" value="KIY51917.1"/>
    <property type="molecule type" value="Genomic_DNA"/>
</dbReference>
<protein>
    <submittedName>
        <fullName evidence="2">Uncharacterized protein</fullName>
    </submittedName>
</protein>
<feature type="transmembrane region" description="Helical" evidence="1">
    <location>
        <begin position="84"/>
        <end position="108"/>
    </location>
</feature>
<organism evidence="2 3">
    <name type="scientific">Fistulina hepatica ATCC 64428</name>
    <dbReference type="NCBI Taxonomy" id="1128425"/>
    <lineage>
        <taxon>Eukaryota</taxon>
        <taxon>Fungi</taxon>
        <taxon>Dikarya</taxon>
        <taxon>Basidiomycota</taxon>
        <taxon>Agaricomycotina</taxon>
        <taxon>Agaricomycetes</taxon>
        <taxon>Agaricomycetidae</taxon>
        <taxon>Agaricales</taxon>
        <taxon>Fistulinaceae</taxon>
        <taxon>Fistulina</taxon>
    </lineage>
</organism>
<sequence length="295" mass="32210">MSVEIPPLDDTIGAAYCGVVVSALLYGVSCVQSFYYFTHQADEWPIVTLVGAVMVFETVHQALISHTVYTYAITNFNNPFILTQLVWSLVVEVLFNGMVGFLVQGFLMMRVWRLSGRNKLLTGIVALLVFAEFGCVTAFFGLAIRLKTLAQLGELKPLSITVNALAAAGDVITVAGNTFVYITFFFCMGRLYSNSLLATLNARSLIRNAAEGIVSSEDNNLSIFSKGLAGVTMSMGSKRPTTTNISIKIDTTQEHAVDSGFRRHCDSDVKDAEDALTDPISSRRFSVVRNSEEVV</sequence>
<feature type="transmembrane region" description="Helical" evidence="1">
    <location>
        <begin position="44"/>
        <end position="64"/>
    </location>
</feature>
<evidence type="ECO:0000256" key="1">
    <source>
        <dbReference type="SAM" id="Phobius"/>
    </source>
</evidence>
<feature type="transmembrane region" description="Helical" evidence="1">
    <location>
        <begin position="12"/>
        <end position="37"/>
    </location>
</feature>